<evidence type="ECO:0000256" key="2">
    <source>
        <dbReference type="SAM" id="SignalP"/>
    </source>
</evidence>
<dbReference type="WBParaSite" id="Pan_g8808.t1">
    <property type="protein sequence ID" value="Pan_g8808.t1"/>
    <property type="gene ID" value="Pan_g8808"/>
</dbReference>
<dbReference type="AlphaFoldDB" id="A0A7E4WA56"/>
<keyword evidence="2" id="KW-0732">Signal</keyword>
<dbReference type="Proteomes" id="UP000492821">
    <property type="component" value="Unassembled WGS sequence"/>
</dbReference>
<proteinExistence type="predicted"/>
<feature type="compositionally biased region" description="Low complexity" evidence="1">
    <location>
        <begin position="565"/>
        <end position="585"/>
    </location>
</feature>
<sequence length="770" mass="77257">MLRLSLHRVISTLFFIAGYTYTDAQNCCRLIVQHPSTVYLNFQSAYAQPQSQNRGYQQSYQPQQPQRIPGQNYNQAYQNPAAQSSQQRPIVNSGYTFVSPQNGGTNIVYGQDTYANGVENKVFGVAQTGAVNYLNPQAPNSAYAVPGSIPQRDQNQSTAAANSQGQTYYVSSTYAGNQAYPSMVQNPSNVAPIGAQQPVSGGGGAPGSAGGQYVQSSTPGSSPQYDQSSAGAFGAAGVYGVNQQGQQYPYQSTSNPSNQQSSMAGVGGQEQNQAASGGVIYGQGNAPNNQQGFNDGSASTIYPSGAGSTAYPSTGAESTGYPSTATPYQSTPYGSTAGTTPGGTTAGGYGSTMGQDYTGATTAQPGNNNGAVFVAPVGAGAAGGAGAAYGQGGPQSAQSSGTIYGQGNAPPNQSGYPGDEGQYSQGSTAPNGEYPTTANFNDNTGSTPYGTTPGFQSTEPQQYGSTAQGSSPGYEFSTLAPNTQSGISSGAAAGIGAAAGAGAAIGAAGAAGAAATQQGFNDGANVATTGYTGPPYQFSTIHPNTSPYGNTNMNTGSTVGGTTPQQSTPGISTGGTTPQGDAGFYGAYGGNGASQGPQGSTAYPSTYGSTQGQPGTAETSGMYTGSPTPYGNENTGYGSSTPEGFQGSTMAPPGSSQGPNQFTGTSQGPNQFTGSTAGNSPQYDQSSQGTTGQGFTGSPSPDYGNPSTQQNPNGPGSTSPYTSPGFTPNYDDQNPGNAPETAQHRNAATVSSLNLLITALVCIVSMHLSR</sequence>
<organism evidence="3 4">
    <name type="scientific">Panagrellus redivivus</name>
    <name type="common">Microworm</name>
    <dbReference type="NCBI Taxonomy" id="6233"/>
    <lineage>
        <taxon>Eukaryota</taxon>
        <taxon>Metazoa</taxon>
        <taxon>Ecdysozoa</taxon>
        <taxon>Nematoda</taxon>
        <taxon>Chromadorea</taxon>
        <taxon>Rhabditida</taxon>
        <taxon>Tylenchina</taxon>
        <taxon>Panagrolaimomorpha</taxon>
        <taxon>Panagrolaimoidea</taxon>
        <taxon>Panagrolaimidae</taxon>
        <taxon>Panagrellus</taxon>
    </lineage>
</organism>
<feature type="signal peptide" evidence="2">
    <location>
        <begin position="1"/>
        <end position="24"/>
    </location>
</feature>
<feature type="chain" id="PRO_5028990907" evidence="2">
    <location>
        <begin position="25"/>
        <end position="770"/>
    </location>
</feature>
<feature type="region of interest" description="Disordered" evidence="1">
    <location>
        <begin position="51"/>
        <end position="73"/>
    </location>
</feature>
<feature type="compositionally biased region" description="Low complexity" evidence="1">
    <location>
        <begin position="246"/>
        <end position="262"/>
    </location>
</feature>
<feature type="compositionally biased region" description="Polar residues" evidence="1">
    <location>
        <begin position="285"/>
        <end position="330"/>
    </location>
</feature>
<accession>A0A7E4WA56</accession>
<keyword evidence="3" id="KW-1185">Reference proteome</keyword>
<reference evidence="3" key="1">
    <citation type="journal article" date="2013" name="Genetics">
        <title>The draft genome and transcriptome of Panagrellus redivivus are shaped by the harsh demands of a free-living lifestyle.</title>
        <authorList>
            <person name="Srinivasan J."/>
            <person name="Dillman A.R."/>
            <person name="Macchietto M.G."/>
            <person name="Heikkinen L."/>
            <person name="Lakso M."/>
            <person name="Fracchia K.M."/>
            <person name="Antoshechkin I."/>
            <person name="Mortazavi A."/>
            <person name="Wong G."/>
            <person name="Sternberg P.W."/>
        </authorList>
    </citation>
    <scope>NUCLEOTIDE SEQUENCE [LARGE SCALE GENOMIC DNA]</scope>
    <source>
        <strain evidence="3">MT8872</strain>
    </source>
</reference>
<feature type="compositionally biased region" description="Polar residues" evidence="1">
    <location>
        <begin position="705"/>
        <end position="736"/>
    </location>
</feature>
<protein>
    <submittedName>
        <fullName evidence="4">Fibroin heavy chain</fullName>
    </submittedName>
</protein>
<feature type="region of interest" description="Disordered" evidence="1">
    <location>
        <begin position="537"/>
        <end position="742"/>
    </location>
</feature>
<feature type="compositionally biased region" description="Polar residues" evidence="1">
    <location>
        <begin position="594"/>
        <end position="684"/>
    </location>
</feature>
<name>A0A7E4WA56_PANRE</name>
<feature type="compositionally biased region" description="Gly residues" evidence="1">
    <location>
        <begin position="384"/>
        <end position="393"/>
    </location>
</feature>
<feature type="compositionally biased region" description="Low complexity" evidence="1">
    <location>
        <begin position="56"/>
        <end position="66"/>
    </location>
</feature>
<feature type="region of interest" description="Disordered" evidence="1">
    <location>
        <begin position="189"/>
        <end position="229"/>
    </location>
</feature>
<feature type="region of interest" description="Disordered" evidence="1">
    <location>
        <begin position="384"/>
        <end position="481"/>
    </location>
</feature>
<feature type="compositionally biased region" description="Polar residues" evidence="1">
    <location>
        <begin position="213"/>
        <end position="229"/>
    </location>
</feature>
<feature type="compositionally biased region" description="Gly residues" evidence="1">
    <location>
        <begin position="340"/>
        <end position="349"/>
    </location>
</feature>
<feature type="region of interest" description="Disordered" evidence="1">
    <location>
        <begin position="246"/>
        <end position="349"/>
    </location>
</feature>
<evidence type="ECO:0000313" key="4">
    <source>
        <dbReference type="WBParaSite" id="Pan_g8808.t1"/>
    </source>
</evidence>
<feature type="compositionally biased region" description="Gly residues" evidence="1">
    <location>
        <begin position="200"/>
        <end position="210"/>
    </location>
</feature>
<feature type="compositionally biased region" description="Polar residues" evidence="1">
    <location>
        <begin position="537"/>
        <end position="564"/>
    </location>
</feature>
<evidence type="ECO:0000313" key="3">
    <source>
        <dbReference type="Proteomes" id="UP000492821"/>
    </source>
</evidence>
<reference evidence="4" key="2">
    <citation type="submission" date="2020-10" db="UniProtKB">
        <authorList>
            <consortium name="WormBaseParasite"/>
        </authorList>
    </citation>
    <scope>IDENTIFICATION</scope>
</reference>
<feature type="compositionally biased region" description="Polar residues" evidence="1">
    <location>
        <begin position="402"/>
        <end position="415"/>
    </location>
</feature>
<feature type="compositionally biased region" description="Polar residues" evidence="1">
    <location>
        <begin position="422"/>
        <end position="471"/>
    </location>
</feature>
<evidence type="ECO:0000256" key="1">
    <source>
        <dbReference type="SAM" id="MobiDB-lite"/>
    </source>
</evidence>